<evidence type="ECO:0000256" key="1">
    <source>
        <dbReference type="ARBA" id="ARBA00022741"/>
    </source>
</evidence>
<keyword evidence="1" id="KW-0547">Nucleotide-binding</keyword>
<keyword evidence="3" id="KW-0175">Coiled coil</keyword>
<keyword evidence="5" id="KW-1185">Reference proteome</keyword>
<evidence type="ECO:0000256" key="2">
    <source>
        <dbReference type="ARBA" id="ARBA00022840"/>
    </source>
</evidence>
<name>A0A183DBX9_9BILA</name>
<sequence length="72" mass="8557">MAEESVEDRVASLEKAVKELQTKLAEIKLESGRPEKSEELLLELQRIERKMDVLEKHCDELERRVQKRRESH</sequence>
<proteinExistence type="predicted"/>
<evidence type="ECO:0000256" key="3">
    <source>
        <dbReference type="SAM" id="Coils"/>
    </source>
</evidence>
<dbReference type="Gene3D" id="1.10.287.380">
    <property type="entry name" value="Valyl-tRNA synthetase, C-terminal domain"/>
    <property type="match status" value="1"/>
</dbReference>
<evidence type="ECO:0000313" key="6">
    <source>
        <dbReference type="WBParaSite" id="GPUH_0000622801-mRNA-1"/>
    </source>
</evidence>
<accession>A0A183DBX9</accession>
<protein>
    <submittedName>
        <fullName evidence="6">Histidine kinase</fullName>
    </submittedName>
</protein>
<dbReference type="InterPro" id="IPR037118">
    <property type="entry name" value="Val-tRNA_synth_C_sf"/>
</dbReference>
<keyword evidence="2" id="KW-0067">ATP-binding</keyword>
<organism evidence="6">
    <name type="scientific">Gongylonema pulchrum</name>
    <dbReference type="NCBI Taxonomy" id="637853"/>
    <lineage>
        <taxon>Eukaryota</taxon>
        <taxon>Metazoa</taxon>
        <taxon>Ecdysozoa</taxon>
        <taxon>Nematoda</taxon>
        <taxon>Chromadorea</taxon>
        <taxon>Rhabditida</taxon>
        <taxon>Spirurina</taxon>
        <taxon>Spiruromorpha</taxon>
        <taxon>Spiruroidea</taxon>
        <taxon>Gongylonematidae</taxon>
        <taxon>Gongylonema</taxon>
    </lineage>
</organism>
<gene>
    <name evidence="4" type="ORF">GPUH_LOCUS6220</name>
</gene>
<dbReference type="GO" id="GO:0005524">
    <property type="term" value="F:ATP binding"/>
    <property type="evidence" value="ECO:0007669"/>
    <property type="project" value="UniProtKB-KW"/>
</dbReference>
<reference evidence="6" key="1">
    <citation type="submission" date="2016-06" db="UniProtKB">
        <authorList>
            <consortium name="WormBaseParasite"/>
        </authorList>
    </citation>
    <scope>IDENTIFICATION</scope>
</reference>
<dbReference type="AlphaFoldDB" id="A0A183DBX9"/>
<feature type="coiled-coil region" evidence="3">
    <location>
        <begin position="3"/>
        <end position="71"/>
    </location>
</feature>
<evidence type="ECO:0000313" key="4">
    <source>
        <dbReference type="EMBL" id="VDK53880.1"/>
    </source>
</evidence>
<reference evidence="4 5" key="2">
    <citation type="submission" date="2018-11" db="EMBL/GenBank/DDBJ databases">
        <authorList>
            <consortium name="Pathogen Informatics"/>
        </authorList>
    </citation>
    <scope>NUCLEOTIDE SEQUENCE [LARGE SCALE GENOMIC DNA]</scope>
</reference>
<dbReference type="Proteomes" id="UP000271098">
    <property type="component" value="Unassembled WGS sequence"/>
</dbReference>
<dbReference type="WBParaSite" id="GPUH_0000622801-mRNA-1">
    <property type="protein sequence ID" value="GPUH_0000622801-mRNA-1"/>
    <property type="gene ID" value="GPUH_0000622801"/>
</dbReference>
<evidence type="ECO:0000313" key="5">
    <source>
        <dbReference type="Proteomes" id="UP000271098"/>
    </source>
</evidence>
<dbReference type="EMBL" id="UYRT01014298">
    <property type="protein sequence ID" value="VDK53880.1"/>
    <property type="molecule type" value="Genomic_DNA"/>
</dbReference>